<dbReference type="EMBL" id="CAJOBJ010202685">
    <property type="protein sequence ID" value="CAF4987741.1"/>
    <property type="molecule type" value="Genomic_DNA"/>
</dbReference>
<dbReference type="Proteomes" id="UP000681720">
    <property type="component" value="Unassembled WGS sequence"/>
</dbReference>
<organism evidence="1 3">
    <name type="scientific">Rotaria magnacalcarata</name>
    <dbReference type="NCBI Taxonomy" id="392030"/>
    <lineage>
        <taxon>Eukaryota</taxon>
        <taxon>Metazoa</taxon>
        <taxon>Spiralia</taxon>
        <taxon>Gnathifera</taxon>
        <taxon>Rotifera</taxon>
        <taxon>Eurotatoria</taxon>
        <taxon>Bdelloidea</taxon>
        <taxon>Philodinida</taxon>
        <taxon>Philodinidae</taxon>
        <taxon>Rotaria</taxon>
    </lineage>
</organism>
<dbReference type="Proteomes" id="UP000681967">
    <property type="component" value="Unassembled WGS sequence"/>
</dbReference>
<proteinExistence type="predicted"/>
<sequence length="52" mass="5755">WKFYSFIHSVSVNNGPLNTTTNTNVHLDGGMDSEQDIGVIGKGKSQHYFILS</sequence>
<evidence type="ECO:0000313" key="2">
    <source>
        <dbReference type="EMBL" id="CAF4987741.1"/>
    </source>
</evidence>
<gene>
    <name evidence="1" type="ORF">BYL167_LOCUS44655</name>
    <name evidence="2" type="ORF">GIL414_LOCUS56426</name>
</gene>
<comment type="caution">
    <text evidence="1">The sequence shown here is derived from an EMBL/GenBank/DDBJ whole genome shotgun (WGS) entry which is preliminary data.</text>
</comment>
<dbReference type="AlphaFoldDB" id="A0A8S3AK62"/>
<name>A0A8S3AK62_9BILA</name>
<evidence type="ECO:0000313" key="1">
    <source>
        <dbReference type="EMBL" id="CAF4715421.1"/>
    </source>
</evidence>
<reference evidence="1" key="1">
    <citation type="submission" date="2021-02" db="EMBL/GenBank/DDBJ databases">
        <authorList>
            <person name="Nowell W R."/>
        </authorList>
    </citation>
    <scope>NUCLEOTIDE SEQUENCE</scope>
</reference>
<protein>
    <submittedName>
        <fullName evidence="1">Uncharacterized protein</fullName>
    </submittedName>
</protein>
<dbReference type="EMBL" id="CAJOBH010121901">
    <property type="protein sequence ID" value="CAF4715421.1"/>
    <property type="molecule type" value="Genomic_DNA"/>
</dbReference>
<evidence type="ECO:0000313" key="3">
    <source>
        <dbReference type="Proteomes" id="UP000681967"/>
    </source>
</evidence>
<feature type="non-terminal residue" evidence="1">
    <location>
        <position position="1"/>
    </location>
</feature>
<accession>A0A8S3AK62</accession>